<evidence type="ECO:0000256" key="2">
    <source>
        <dbReference type="ARBA" id="ARBA00022490"/>
    </source>
</evidence>
<protein>
    <recommendedName>
        <fullName evidence="9">Kinesin motor domain-containing protein</fullName>
    </recommendedName>
</protein>
<name>A0A0L0HEY4_SPIPD</name>
<feature type="region of interest" description="Disordered" evidence="8">
    <location>
        <begin position="721"/>
        <end position="790"/>
    </location>
</feature>
<organism evidence="10 11">
    <name type="scientific">Spizellomyces punctatus (strain DAOM BR117)</name>
    <dbReference type="NCBI Taxonomy" id="645134"/>
    <lineage>
        <taxon>Eukaryota</taxon>
        <taxon>Fungi</taxon>
        <taxon>Fungi incertae sedis</taxon>
        <taxon>Chytridiomycota</taxon>
        <taxon>Chytridiomycota incertae sedis</taxon>
        <taxon>Chytridiomycetes</taxon>
        <taxon>Spizellomycetales</taxon>
        <taxon>Spizellomycetaceae</taxon>
        <taxon>Spizellomyces</taxon>
    </lineage>
</organism>
<feature type="compositionally biased region" description="Basic and acidic residues" evidence="8">
    <location>
        <begin position="1267"/>
        <end position="1281"/>
    </location>
</feature>
<feature type="coiled-coil region" evidence="7">
    <location>
        <begin position="592"/>
        <end position="640"/>
    </location>
</feature>
<keyword evidence="5 7" id="KW-0175">Coiled coil</keyword>
<feature type="coiled-coil region" evidence="7">
    <location>
        <begin position="1094"/>
        <end position="1139"/>
    </location>
</feature>
<evidence type="ECO:0000256" key="1">
    <source>
        <dbReference type="ARBA" id="ARBA00004496"/>
    </source>
</evidence>
<feature type="coiled-coil region" evidence="7">
    <location>
        <begin position="1231"/>
        <end position="1258"/>
    </location>
</feature>
<feature type="region of interest" description="Disordered" evidence="8">
    <location>
        <begin position="654"/>
        <end position="704"/>
    </location>
</feature>
<dbReference type="InterPro" id="IPR036961">
    <property type="entry name" value="Kinesin_motor_dom_sf"/>
</dbReference>
<dbReference type="GeneID" id="27688944"/>
<dbReference type="Pfam" id="PF25764">
    <property type="entry name" value="KIF21A_4th"/>
    <property type="match status" value="1"/>
</dbReference>
<evidence type="ECO:0000256" key="7">
    <source>
        <dbReference type="SAM" id="Coils"/>
    </source>
</evidence>
<reference evidence="10 11" key="1">
    <citation type="submission" date="2009-08" db="EMBL/GenBank/DDBJ databases">
        <title>The Genome Sequence of Spizellomyces punctatus strain DAOM BR117.</title>
        <authorList>
            <consortium name="The Broad Institute Genome Sequencing Platform"/>
            <person name="Russ C."/>
            <person name="Cuomo C."/>
            <person name="Shea T."/>
            <person name="Young S.K."/>
            <person name="Zeng Q."/>
            <person name="Koehrsen M."/>
            <person name="Haas B."/>
            <person name="Borodovsky M."/>
            <person name="Guigo R."/>
            <person name="Alvarado L."/>
            <person name="Berlin A."/>
            <person name="Bochicchio J."/>
            <person name="Borenstein D."/>
            <person name="Chapman S."/>
            <person name="Chen Z."/>
            <person name="Engels R."/>
            <person name="Freedman E."/>
            <person name="Gellesch M."/>
            <person name="Goldberg J."/>
            <person name="Griggs A."/>
            <person name="Gujja S."/>
            <person name="Heiman D."/>
            <person name="Hepburn T."/>
            <person name="Howarth C."/>
            <person name="Jen D."/>
            <person name="Larson L."/>
            <person name="Lewis B."/>
            <person name="Mehta T."/>
            <person name="Park D."/>
            <person name="Pearson M."/>
            <person name="Roberts A."/>
            <person name="Saif S."/>
            <person name="Shenoy N."/>
            <person name="Sisk P."/>
            <person name="Stolte C."/>
            <person name="Sykes S."/>
            <person name="Thomson T."/>
            <person name="Walk T."/>
            <person name="White J."/>
            <person name="Yandava C."/>
            <person name="Burger G."/>
            <person name="Gray M.W."/>
            <person name="Holland P.W.H."/>
            <person name="King N."/>
            <person name="Lang F.B.F."/>
            <person name="Roger A.J."/>
            <person name="Ruiz-Trillo I."/>
            <person name="Lander E."/>
            <person name="Nusbaum C."/>
        </authorList>
    </citation>
    <scope>NUCLEOTIDE SEQUENCE [LARGE SCALE GENOMIC DNA]</scope>
    <source>
        <strain evidence="10 11">DAOM BR117</strain>
    </source>
</reference>
<dbReference type="InterPro" id="IPR001752">
    <property type="entry name" value="Kinesin_motor_dom"/>
</dbReference>
<feature type="binding site" evidence="6">
    <location>
        <begin position="83"/>
        <end position="90"/>
    </location>
    <ligand>
        <name>ATP</name>
        <dbReference type="ChEBI" id="CHEBI:30616"/>
    </ligand>
</feature>
<dbReference type="PRINTS" id="PR00380">
    <property type="entry name" value="KINESINHEAVY"/>
</dbReference>
<feature type="domain" description="Kinesin motor" evidence="9">
    <location>
        <begin position="11"/>
        <end position="335"/>
    </location>
</feature>
<dbReference type="GO" id="GO:0008017">
    <property type="term" value="F:microtubule binding"/>
    <property type="evidence" value="ECO:0007669"/>
    <property type="project" value="InterPro"/>
</dbReference>
<dbReference type="Proteomes" id="UP000053201">
    <property type="component" value="Unassembled WGS sequence"/>
</dbReference>
<evidence type="ECO:0000256" key="8">
    <source>
        <dbReference type="SAM" id="MobiDB-lite"/>
    </source>
</evidence>
<dbReference type="PROSITE" id="PS50067">
    <property type="entry name" value="KINESIN_MOTOR_2"/>
    <property type="match status" value="1"/>
</dbReference>
<keyword evidence="2" id="KW-0963">Cytoplasm</keyword>
<dbReference type="PROSITE" id="PS00411">
    <property type="entry name" value="KINESIN_MOTOR_1"/>
    <property type="match status" value="1"/>
</dbReference>
<feature type="compositionally biased region" description="Basic and acidic residues" evidence="8">
    <location>
        <begin position="975"/>
        <end position="998"/>
    </location>
</feature>
<dbReference type="GO" id="GO:0005875">
    <property type="term" value="C:microtubule associated complex"/>
    <property type="evidence" value="ECO:0007669"/>
    <property type="project" value="TreeGrafter"/>
</dbReference>
<dbReference type="InterPro" id="IPR019821">
    <property type="entry name" value="Kinesin_motor_CS"/>
</dbReference>
<keyword evidence="6" id="KW-0505">Motor protein</keyword>
<feature type="region of interest" description="Disordered" evidence="8">
    <location>
        <begin position="1267"/>
        <end position="1297"/>
    </location>
</feature>
<dbReference type="Gene3D" id="1.10.287.1490">
    <property type="match status" value="1"/>
</dbReference>
<dbReference type="PANTHER" id="PTHR47969">
    <property type="entry name" value="CHROMOSOME-ASSOCIATED KINESIN KIF4A-RELATED"/>
    <property type="match status" value="1"/>
</dbReference>
<dbReference type="Gene3D" id="3.40.850.10">
    <property type="entry name" value="Kinesin motor domain"/>
    <property type="match status" value="1"/>
</dbReference>
<keyword evidence="3 6" id="KW-0547">Nucleotide-binding</keyword>
<accession>A0A0L0HEY4</accession>
<proteinExistence type="inferred from homology"/>
<dbReference type="RefSeq" id="XP_016607373.1">
    <property type="nucleotide sequence ID" value="XM_016753789.1"/>
</dbReference>
<dbReference type="STRING" id="645134.A0A0L0HEY4"/>
<dbReference type="InterPro" id="IPR027640">
    <property type="entry name" value="Kinesin-like_fam"/>
</dbReference>
<dbReference type="GO" id="GO:0007052">
    <property type="term" value="P:mitotic spindle organization"/>
    <property type="evidence" value="ECO:0007669"/>
    <property type="project" value="TreeGrafter"/>
</dbReference>
<evidence type="ECO:0000256" key="5">
    <source>
        <dbReference type="ARBA" id="ARBA00023054"/>
    </source>
</evidence>
<feature type="compositionally biased region" description="Basic and acidic residues" evidence="8">
    <location>
        <begin position="1208"/>
        <end position="1219"/>
    </location>
</feature>
<feature type="coiled-coil region" evidence="7">
    <location>
        <begin position="351"/>
        <end position="481"/>
    </location>
</feature>
<evidence type="ECO:0000313" key="10">
    <source>
        <dbReference type="EMBL" id="KNC99333.1"/>
    </source>
</evidence>
<keyword evidence="4 6" id="KW-0067">ATP-binding</keyword>
<feature type="region of interest" description="Disordered" evidence="8">
    <location>
        <begin position="537"/>
        <end position="584"/>
    </location>
</feature>
<feature type="compositionally biased region" description="Basic and acidic residues" evidence="8">
    <location>
        <begin position="934"/>
        <end position="968"/>
    </location>
</feature>
<dbReference type="eggNOG" id="KOG0244">
    <property type="taxonomic scope" value="Eukaryota"/>
</dbReference>
<evidence type="ECO:0000256" key="4">
    <source>
        <dbReference type="ARBA" id="ARBA00022840"/>
    </source>
</evidence>
<evidence type="ECO:0000259" key="9">
    <source>
        <dbReference type="PROSITE" id="PS50067"/>
    </source>
</evidence>
<dbReference type="PANTHER" id="PTHR47969:SF15">
    <property type="entry name" value="CHROMOSOME-ASSOCIATED KINESIN KIF4A-RELATED"/>
    <property type="match status" value="1"/>
</dbReference>
<feature type="compositionally biased region" description="Basic and acidic residues" evidence="8">
    <location>
        <begin position="654"/>
        <end position="688"/>
    </location>
</feature>
<feature type="compositionally biased region" description="Acidic residues" evidence="8">
    <location>
        <begin position="741"/>
        <end position="757"/>
    </location>
</feature>
<gene>
    <name evidence="10" type="ORF">SPPG_05581</name>
</gene>
<dbReference type="GO" id="GO:0005524">
    <property type="term" value="F:ATP binding"/>
    <property type="evidence" value="ECO:0007669"/>
    <property type="project" value="UniProtKB-UniRule"/>
</dbReference>
<keyword evidence="11" id="KW-1185">Reference proteome</keyword>
<dbReference type="OMA" id="VECKMSK"/>
<comment type="similarity">
    <text evidence="6">Belongs to the TRAFAC class myosin-kinesin ATPase superfamily. Kinesin family.</text>
</comment>
<feature type="compositionally biased region" description="Basic and acidic residues" evidence="8">
    <location>
        <begin position="1005"/>
        <end position="1022"/>
    </location>
</feature>
<dbReference type="OrthoDB" id="3176171at2759"/>
<feature type="region of interest" description="Disordered" evidence="8">
    <location>
        <begin position="933"/>
        <end position="1030"/>
    </location>
</feature>
<dbReference type="GO" id="GO:0005737">
    <property type="term" value="C:cytoplasm"/>
    <property type="evidence" value="ECO:0007669"/>
    <property type="project" value="UniProtKB-SubCell"/>
</dbReference>
<dbReference type="InterPro" id="IPR027417">
    <property type="entry name" value="P-loop_NTPase"/>
</dbReference>
<evidence type="ECO:0000256" key="3">
    <source>
        <dbReference type="ARBA" id="ARBA00022741"/>
    </source>
</evidence>
<dbReference type="InParanoid" id="A0A0L0HEY4"/>
<dbReference type="SUPFAM" id="SSF52540">
    <property type="entry name" value="P-loop containing nucleoside triphosphate hydrolases"/>
    <property type="match status" value="1"/>
</dbReference>
<evidence type="ECO:0000256" key="6">
    <source>
        <dbReference type="PROSITE-ProRule" id="PRU00283"/>
    </source>
</evidence>
<dbReference type="Pfam" id="PF00225">
    <property type="entry name" value="Kinesin"/>
    <property type="match status" value="1"/>
</dbReference>
<dbReference type="EMBL" id="KQ257458">
    <property type="protein sequence ID" value="KNC99333.1"/>
    <property type="molecule type" value="Genomic_DNA"/>
</dbReference>
<feature type="region of interest" description="Disordered" evidence="8">
    <location>
        <begin position="1197"/>
        <end position="1230"/>
    </location>
</feature>
<dbReference type="VEuPathDB" id="FungiDB:SPPG_05581"/>
<dbReference type="GO" id="GO:0007018">
    <property type="term" value="P:microtubule-based movement"/>
    <property type="evidence" value="ECO:0007669"/>
    <property type="project" value="InterPro"/>
</dbReference>
<dbReference type="GO" id="GO:0051231">
    <property type="term" value="P:spindle elongation"/>
    <property type="evidence" value="ECO:0007669"/>
    <property type="project" value="TreeGrafter"/>
</dbReference>
<sequence length="1297" mass="146616">MASSDIVPTIPIRVILRVRPIESETALSVDPPSSLTLRTPALRTFSYDAVYDSTVGQEDVWDGVRGAVEGVLDGINGTILAYGQTSSGKTFTMGSDHTGSVGNERKGIIPRAVEWIFDRVEERKRTDAMVNYAVRVSFLEIYQEQIRDLLMPSSDPKDLSIRKDKHGVTIVSGLSQVIVSTAEEALGLLESGAIERTTGDTQMHLKSSRSHAIFMLMVEQLAPDGAALRVSKLCLVDLAGSERLKRTGAAGIRFKESVKINTGLLALGNVISRLGDGSPIKDRHVPYRESKLTRLLQDSLGGNAKTVMIACVSPAVEDVDETLNTLKYAHRARKIQNKPIINVIDHQAVKMVSMQERIDLLEGRLKGFKEAKPEDVLVDDDEDDTDGEWMKGFVEELRVRTSKANRALKELEIVTRERDALAERITELEDHLRDEYSELQASHQEELDDLLQEREVLNQRVAELETETQNLRTEKNEVVRDAGLLVDVVVGILSGQNVQVGDGVKGVVKRWRPDSGICLERFDKPNDAENAQFAGTDVPWPGSLMPLSQSNPETPDITISRPSSAGSGSGRGYQRRRIRKVSMPDPANAALIDRQHAAIRRLEDELFDSEAEVKRLRGCLDELREEKGRIIERMERVNSEVIMENDALHAEVERLRRSRDHASVPNEDHPPDDAKITDVPGEADRSPDETVNDESIQKASRRWPLDPEKLMDEIWVENERLSRELDMDDQTESDAFMNEGSDADEDDRTEIGDEEDVPQSKNNTVYDAENEGSDMFPVHTSENHSFPPVPDAQIAEAAPVPQAQTQLLRELEVANKARVEVARDLTKAHKQAERLRHHHAERIQKLERELDHARSEITKTRYEVGEKEAAKEKLKDDYERKVKQLETQVSKLKAKQKDWEKLSKEKEFADRKAQDLREEVTKLGHQIAALKKKIKEESEKATELDSRRAKEVASLKKQHEEDNRKIRQLDQQNEVLRKKLDRKTEEMSALKGRKDGRAKSAGPELPERRSKAADTRHEKAEETVLSQDAVEPLEVNAEHIVEIERSLQARAKEMENFKQYHAISTQLRELRLAVGGLDRELEEGELILEDLSPEDEMRQAVEERVEEIRQERDELAGQLEDLKREKKSAEALLNTDESKDEQVPDDIDYKALVREFGNRTEIVELCEDLKSATLPEARSLVINCLRELSRLQNLVDEGNTEMGNGRTESQRNRPVRDIETQTDSSINAQDAEKLAHDLANYRKTNKDLRNKLKEVVAVNHKLAAALEKERRDRRQGGDEQGFRISANVRPPQNVNAV</sequence>
<dbReference type="SMART" id="SM00129">
    <property type="entry name" value="KISc"/>
    <property type="match status" value="1"/>
</dbReference>
<evidence type="ECO:0000313" key="11">
    <source>
        <dbReference type="Proteomes" id="UP000053201"/>
    </source>
</evidence>
<dbReference type="GO" id="GO:0003777">
    <property type="term" value="F:microtubule motor activity"/>
    <property type="evidence" value="ECO:0007669"/>
    <property type="project" value="InterPro"/>
</dbReference>
<comment type="subcellular location">
    <subcellularLocation>
        <location evidence="1">Cytoplasm</location>
    </subcellularLocation>
</comment>